<dbReference type="PROSITE" id="PS00086">
    <property type="entry name" value="CYTOCHROME_P450"/>
    <property type="match status" value="1"/>
</dbReference>
<comment type="cofactor">
    <cofactor evidence="12">
        <name>heme</name>
        <dbReference type="ChEBI" id="CHEBI:30413"/>
    </cofactor>
</comment>
<keyword evidence="6 13" id="KW-0560">Oxidoreductase</keyword>
<evidence type="ECO:0000256" key="10">
    <source>
        <dbReference type="ARBA" id="ARBA00048529"/>
    </source>
</evidence>
<dbReference type="Proteomes" id="UP001418222">
    <property type="component" value="Unassembled WGS sequence"/>
</dbReference>
<evidence type="ECO:0000256" key="4">
    <source>
        <dbReference type="ARBA" id="ARBA00022723"/>
    </source>
</evidence>
<dbReference type="GO" id="GO:0016020">
    <property type="term" value="C:membrane"/>
    <property type="evidence" value="ECO:0007669"/>
    <property type="project" value="UniProtKB-SubCell"/>
</dbReference>
<evidence type="ECO:0000256" key="9">
    <source>
        <dbReference type="ARBA" id="ARBA00039071"/>
    </source>
</evidence>
<dbReference type="CDD" id="cd11064">
    <property type="entry name" value="CYP86A"/>
    <property type="match status" value="1"/>
</dbReference>
<evidence type="ECO:0000256" key="2">
    <source>
        <dbReference type="ARBA" id="ARBA00010617"/>
    </source>
</evidence>
<name>A0AAP0G7T1_9ASPA</name>
<dbReference type="GO" id="GO:0006629">
    <property type="term" value="P:lipid metabolic process"/>
    <property type="evidence" value="ECO:0007669"/>
    <property type="project" value="UniProtKB-ARBA"/>
</dbReference>
<organism evidence="15 16">
    <name type="scientific">Platanthera zijinensis</name>
    <dbReference type="NCBI Taxonomy" id="2320716"/>
    <lineage>
        <taxon>Eukaryota</taxon>
        <taxon>Viridiplantae</taxon>
        <taxon>Streptophyta</taxon>
        <taxon>Embryophyta</taxon>
        <taxon>Tracheophyta</taxon>
        <taxon>Spermatophyta</taxon>
        <taxon>Magnoliopsida</taxon>
        <taxon>Liliopsida</taxon>
        <taxon>Asparagales</taxon>
        <taxon>Orchidaceae</taxon>
        <taxon>Orchidoideae</taxon>
        <taxon>Orchideae</taxon>
        <taxon>Orchidinae</taxon>
        <taxon>Platanthera</taxon>
    </lineage>
</organism>
<evidence type="ECO:0000256" key="1">
    <source>
        <dbReference type="ARBA" id="ARBA00004167"/>
    </source>
</evidence>
<sequence>MENDLAAGIFLHPPLVLFFAFTASITVYLFFFFFGNQIFPKKKPPCSPGLQPYPIIGHLPQFLRHRHRFLAWTTELLAASPTNTFVIFRPGGIRGVITANPANVEHTLKSHFDNYPKGDRFRSNLEDFLGRGILNSDGSLWRLQRKIAGLEFSTRSFRSFVQLAISREISTRLLPLLFRAAESGDPIDLQDTLERFAFDNICKVAFDVDPSSLDPSFCAPGLASGFSSAFHDAAELSAGRFRYAVPGFWRVKKVFDVGSERKLRESIGTVNEFAMNIIRSRKENVHLRSCGGGGDLLSRFIADEENNSDEFLRDIIITFLLAGRETTSSALTWFFWILSSRPDVERRILAELATFRFNSTALEFDELRNMHYLHAAVTETMRLYPPVPFNSSICCGDEVLPDGTEIKKGWFMAYNAYAMGRMKGIWGDDCMDYSPERWLDSAGGEFRPESPFKFPAFHGGPRLCLGKEMAYIQMKSIAACVLERFELEVLVRKDTCPDHHLAITLRMKGGLPVRVTLRKKNNC</sequence>
<keyword evidence="8 14" id="KW-0472">Membrane</keyword>
<dbReference type="PRINTS" id="PR00463">
    <property type="entry name" value="EP450I"/>
</dbReference>
<comment type="catalytic activity">
    <reaction evidence="11">
        <text>4'-O-methylnorbelladine + reduced [NADPH--hemoprotein reductase] + O2 = (10bR,4aS)-noroxomaritidine + oxidized [NADPH--hemoprotein reductase] + 2 H2O + H(+)</text>
        <dbReference type="Rhea" id="RHEA:51260"/>
        <dbReference type="Rhea" id="RHEA-COMP:11964"/>
        <dbReference type="Rhea" id="RHEA-COMP:11965"/>
        <dbReference type="ChEBI" id="CHEBI:15377"/>
        <dbReference type="ChEBI" id="CHEBI:15378"/>
        <dbReference type="ChEBI" id="CHEBI:15379"/>
        <dbReference type="ChEBI" id="CHEBI:57618"/>
        <dbReference type="ChEBI" id="CHEBI:58210"/>
        <dbReference type="ChEBI" id="CHEBI:133993"/>
        <dbReference type="ChEBI" id="CHEBI:133995"/>
        <dbReference type="EC" id="1.14.19.50"/>
    </reaction>
</comment>
<dbReference type="EC" id="1.14.19.50" evidence="9"/>
<keyword evidence="4 12" id="KW-0479">Metal-binding</keyword>
<comment type="similarity">
    <text evidence="2 13">Belongs to the cytochrome P450 family.</text>
</comment>
<gene>
    <name evidence="15" type="primary">CYP94A1</name>
    <name evidence="15" type="ORF">KSP39_PZI008759</name>
</gene>
<dbReference type="Pfam" id="PF00067">
    <property type="entry name" value="p450"/>
    <property type="match status" value="1"/>
</dbReference>
<dbReference type="EMBL" id="JBBWWQ010000007">
    <property type="protein sequence ID" value="KAK8942992.1"/>
    <property type="molecule type" value="Genomic_DNA"/>
</dbReference>
<evidence type="ECO:0000313" key="15">
    <source>
        <dbReference type="EMBL" id="KAK8942992.1"/>
    </source>
</evidence>
<dbReference type="PRINTS" id="PR00385">
    <property type="entry name" value="P450"/>
</dbReference>
<keyword evidence="16" id="KW-1185">Reference proteome</keyword>
<dbReference type="InterPro" id="IPR017972">
    <property type="entry name" value="Cyt_P450_CS"/>
</dbReference>
<evidence type="ECO:0000256" key="3">
    <source>
        <dbReference type="ARBA" id="ARBA00022692"/>
    </source>
</evidence>
<dbReference type="AlphaFoldDB" id="A0AAP0G7T1"/>
<comment type="caution">
    <text evidence="15">The sequence shown here is derived from an EMBL/GenBank/DDBJ whole genome shotgun (WGS) entry which is preliminary data.</text>
</comment>
<feature type="transmembrane region" description="Helical" evidence="14">
    <location>
        <begin position="15"/>
        <end position="34"/>
    </location>
</feature>
<evidence type="ECO:0000256" key="13">
    <source>
        <dbReference type="RuleBase" id="RU000461"/>
    </source>
</evidence>
<evidence type="ECO:0000256" key="11">
    <source>
        <dbReference type="ARBA" id="ARBA00049170"/>
    </source>
</evidence>
<dbReference type="InterPro" id="IPR002401">
    <property type="entry name" value="Cyt_P450_E_grp-I"/>
</dbReference>
<evidence type="ECO:0000256" key="12">
    <source>
        <dbReference type="PIRSR" id="PIRSR602401-1"/>
    </source>
</evidence>
<dbReference type="InterPro" id="IPR001128">
    <property type="entry name" value="Cyt_P450"/>
</dbReference>
<keyword evidence="5 14" id="KW-1133">Transmembrane helix</keyword>
<dbReference type="GO" id="GO:0020037">
    <property type="term" value="F:heme binding"/>
    <property type="evidence" value="ECO:0007669"/>
    <property type="project" value="InterPro"/>
</dbReference>
<evidence type="ECO:0000313" key="16">
    <source>
        <dbReference type="Proteomes" id="UP001418222"/>
    </source>
</evidence>
<evidence type="ECO:0000256" key="7">
    <source>
        <dbReference type="ARBA" id="ARBA00023004"/>
    </source>
</evidence>
<dbReference type="InterPro" id="IPR036396">
    <property type="entry name" value="Cyt_P450_sf"/>
</dbReference>
<evidence type="ECO:0000256" key="14">
    <source>
        <dbReference type="SAM" id="Phobius"/>
    </source>
</evidence>
<accession>A0AAP0G7T1</accession>
<protein>
    <recommendedName>
        <fullName evidence="9">noroxomaritidine synthase</fullName>
        <ecNumber evidence="9">1.14.19.50</ecNumber>
    </recommendedName>
</protein>
<dbReference type="Gene3D" id="1.10.630.10">
    <property type="entry name" value="Cytochrome P450"/>
    <property type="match status" value="1"/>
</dbReference>
<dbReference type="GO" id="GO:0005506">
    <property type="term" value="F:iron ion binding"/>
    <property type="evidence" value="ECO:0007669"/>
    <property type="project" value="InterPro"/>
</dbReference>
<keyword evidence="12 13" id="KW-0349">Heme</keyword>
<evidence type="ECO:0000256" key="5">
    <source>
        <dbReference type="ARBA" id="ARBA00022989"/>
    </source>
</evidence>
<proteinExistence type="inferred from homology"/>
<keyword evidence="13" id="KW-0503">Monooxygenase</keyword>
<feature type="binding site" description="axial binding residue" evidence="12">
    <location>
        <position position="464"/>
    </location>
    <ligand>
        <name>heme</name>
        <dbReference type="ChEBI" id="CHEBI:30413"/>
    </ligand>
    <ligandPart>
        <name>Fe</name>
        <dbReference type="ChEBI" id="CHEBI:18248"/>
    </ligandPart>
</feature>
<comment type="subcellular location">
    <subcellularLocation>
        <location evidence="1">Membrane</location>
        <topology evidence="1">Single-pass membrane protein</topology>
    </subcellularLocation>
</comment>
<comment type="catalytic activity">
    <reaction evidence="10">
        <text>4'-O-methylnorbelladine + reduced [NADPH--hemoprotein reductase] + O2 = (10bS,4aR)-noroxomaritidine + oxidized [NADPH--hemoprotein reductase] + 2 H2O + H(+)</text>
        <dbReference type="Rhea" id="RHEA:51264"/>
        <dbReference type="Rhea" id="RHEA-COMP:11964"/>
        <dbReference type="Rhea" id="RHEA-COMP:11965"/>
        <dbReference type="ChEBI" id="CHEBI:15377"/>
        <dbReference type="ChEBI" id="CHEBI:15378"/>
        <dbReference type="ChEBI" id="CHEBI:15379"/>
        <dbReference type="ChEBI" id="CHEBI:57618"/>
        <dbReference type="ChEBI" id="CHEBI:58210"/>
        <dbReference type="ChEBI" id="CHEBI:133993"/>
        <dbReference type="ChEBI" id="CHEBI:133996"/>
        <dbReference type="EC" id="1.14.19.50"/>
    </reaction>
</comment>
<dbReference type="GO" id="GO:0004497">
    <property type="term" value="F:monooxygenase activity"/>
    <property type="evidence" value="ECO:0007669"/>
    <property type="project" value="UniProtKB-KW"/>
</dbReference>
<evidence type="ECO:0000256" key="6">
    <source>
        <dbReference type="ARBA" id="ARBA00023002"/>
    </source>
</evidence>
<dbReference type="PANTHER" id="PTHR24296">
    <property type="entry name" value="CYTOCHROME P450"/>
    <property type="match status" value="1"/>
</dbReference>
<keyword evidence="3 14" id="KW-0812">Transmembrane</keyword>
<dbReference type="GO" id="GO:0016705">
    <property type="term" value="F:oxidoreductase activity, acting on paired donors, with incorporation or reduction of molecular oxygen"/>
    <property type="evidence" value="ECO:0007669"/>
    <property type="project" value="InterPro"/>
</dbReference>
<reference evidence="15 16" key="1">
    <citation type="journal article" date="2022" name="Nat. Plants">
        <title>Genomes of leafy and leafless Platanthera orchids illuminate the evolution of mycoheterotrophy.</title>
        <authorList>
            <person name="Li M.H."/>
            <person name="Liu K.W."/>
            <person name="Li Z."/>
            <person name="Lu H.C."/>
            <person name="Ye Q.L."/>
            <person name="Zhang D."/>
            <person name="Wang J.Y."/>
            <person name="Li Y.F."/>
            <person name="Zhong Z.M."/>
            <person name="Liu X."/>
            <person name="Yu X."/>
            <person name="Liu D.K."/>
            <person name="Tu X.D."/>
            <person name="Liu B."/>
            <person name="Hao Y."/>
            <person name="Liao X.Y."/>
            <person name="Jiang Y.T."/>
            <person name="Sun W.H."/>
            <person name="Chen J."/>
            <person name="Chen Y.Q."/>
            <person name="Ai Y."/>
            <person name="Zhai J.W."/>
            <person name="Wu S.S."/>
            <person name="Zhou Z."/>
            <person name="Hsiao Y.Y."/>
            <person name="Wu W.L."/>
            <person name="Chen Y.Y."/>
            <person name="Lin Y.F."/>
            <person name="Hsu J.L."/>
            <person name="Li C.Y."/>
            <person name="Wang Z.W."/>
            <person name="Zhao X."/>
            <person name="Zhong W.Y."/>
            <person name="Ma X.K."/>
            <person name="Ma L."/>
            <person name="Huang J."/>
            <person name="Chen G.Z."/>
            <person name="Huang M.Z."/>
            <person name="Huang L."/>
            <person name="Peng D.H."/>
            <person name="Luo Y.B."/>
            <person name="Zou S.Q."/>
            <person name="Chen S.P."/>
            <person name="Lan S."/>
            <person name="Tsai W.C."/>
            <person name="Van de Peer Y."/>
            <person name="Liu Z.J."/>
        </authorList>
    </citation>
    <scope>NUCLEOTIDE SEQUENCE [LARGE SCALE GENOMIC DNA]</scope>
    <source>
        <strain evidence="15">Lor287</strain>
    </source>
</reference>
<evidence type="ECO:0000256" key="8">
    <source>
        <dbReference type="ARBA" id="ARBA00023136"/>
    </source>
</evidence>
<keyword evidence="7 12" id="KW-0408">Iron</keyword>
<dbReference type="SUPFAM" id="SSF48264">
    <property type="entry name" value="Cytochrome P450"/>
    <property type="match status" value="1"/>
</dbReference>